<evidence type="ECO:0000256" key="2">
    <source>
        <dbReference type="SAM" id="Phobius"/>
    </source>
</evidence>
<keyword evidence="4" id="KW-1185">Reference proteome</keyword>
<dbReference type="VEuPathDB" id="FungiDB:BO71DRAFT_430693"/>
<dbReference type="EMBL" id="KZ825886">
    <property type="protein sequence ID" value="PYH93764.1"/>
    <property type="molecule type" value="Genomic_DNA"/>
</dbReference>
<feature type="transmembrane region" description="Helical" evidence="2">
    <location>
        <begin position="59"/>
        <end position="79"/>
    </location>
</feature>
<keyword evidence="2" id="KW-0472">Membrane</keyword>
<organism evidence="3 4">
    <name type="scientific">Aspergillus ellipticus CBS 707.79</name>
    <dbReference type="NCBI Taxonomy" id="1448320"/>
    <lineage>
        <taxon>Eukaryota</taxon>
        <taxon>Fungi</taxon>
        <taxon>Dikarya</taxon>
        <taxon>Ascomycota</taxon>
        <taxon>Pezizomycotina</taxon>
        <taxon>Eurotiomycetes</taxon>
        <taxon>Eurotiomycetidae</taxon>
        <taxon>Eurotiales</taxon>
        <taxon>Aspergillaceae</taxon>
        <taxon>Aspergillus</taxon>
        <taxon>Aspergillus subgen. Circumdati</taxon>
    </lineage>
</organism>
<accession>A0A319D9E0</accession>
<dbReference type="AlphaFoldDB" id="A0A319D9E0"/>
<gene>
    <name evidence="3" type="ORF">BO71DRAFT_430693</name>
</gene>
<sequence>MAAVWLQYGDRLPRVARSGNVVTAANHPAASSPSGIPSSACPSAPLLEGDADEVLLLDLLLWAHALASVLFSSFFFFSFSFSPITQGSGSGSGIRISSPSSPSSPSLPSSHSSSHDTPRVSTRPFSLFSPRFPSPSRSETGPFSSLPRKHLPQVTHGSSTTGLFIIAIVIGMPG</sequence>
<protein>
    <submittedName>
        <fullName evidence="3">Uncharacterized protein</fullName>
    </submittedName>
</protein>
<evidence type="ECO:0000313" key="3">
    <source>
        <dbReference type="EMBL" id="PYH93764.1"/>
    </source>
</evidence>
<reference evidence="3 4" key="1">
    <citation type="submission" date="2018-02" db="EMBL/GenBank/DDBJ databases">
        <title>The genomes of Aspergillus section Nigri reveals drivers in fungal speciation.</title>
        <authorList>
            <consortium name="DOE Joint Genome Institute"/>
            <person name="Vesth T.C."/>
            <person name="Nybo J."/>
            <person name="Theobald S."/>
            <person name="Brandl J."/>
            <person name="Frisvad J.C."/>
            <person name="Nielsen K.F."/>
            <person name="Lyhne E.K."/>
            <person name="Kogle M.E."/>
            <person name="Kuo A."/>
            <person name="Riley R."/>
            <person name="Clum A."/>
            <person name="Nolan M."/>
            <person name="Lipzen A."/>
            <person name="Salamov A."/>
            <person name="Henrissat B."/>
            <person name="Wiebenga A."/>
            <person name="De vries R.P."/>
            <person name="Grigoriev I.V."/>
            <person name="Mortensen U.H."/>
            <person name="Andersen M.R."/>
            <person name="Baker S.E."/>
        </authorList>
    </citation>
    <scope>NUCLEOTIDE SEQUENCE [LARGE SCALE GENOMIC DNA]</scope>
    <source>
        <strain evidence="3 4">CBS 707.79</strain>
    </source>
</reference>
<feature type="compositionally biased region" description="Low complexity" evidence="1">
    <location>
        <begin position="121"/>
        <end position="138"/>
    </location>
</feature>
<feature type="region of interest" description="Disordered" evidence="1">
    <location>
        <begin position="90"/>
        <end position="156"/>
    </location>
</feature>
<dbReference type="Proteomes" id="UP000247810">
    <property type="component" value="Unassembled WGS sequence"/>
</dbReference>
<feature type="compositionally biased region" description="Low complexity" evidence="1">
    <location>
        <begin position="90"/>
        <end position="112"/>
    </location>
</feature>
<evidence type="ECO:0000313" key="4">
    <source>
        <dbReference type="Proteomes" id="UP000247810"/>
    </source>
</evidence>
<keyword evidence="2" id="KW-0812">Transmembrane</keyword>
<proteinExistence type="predicted"/>
<name>A0A319D9E0_9EURO</name>
<evidence type="ECO:0000256" key="1">
    <source>
        <dbReference type="SAM" id="MobiDB-lite"/>
    </source>
</evidence>
<keyword evidence="2" id="KW-1133">Transmembrane helix</keyword>